<reference evidence="13 14" key="1">
    <citation type="journal article" date="2016" name="Proc. Natl. Acad. Sci. U.S.A.">
        <title>Comparative genomics of biotechnologically important yeasts.</title>
        <authorList>
            <person name="Riley R."/>
            <person name="Haridas S."/>
            <person name="Wolfe K.H."/>
            <person name="Lopes M.R."/>
            <person name="Hittinger C.T."/>
            <person name="Goeker M."/>
            <person name="Salamov A.A."/>
            <person name="Wisecaver J.H."/>
            <person name="Long T.M."/>
            <person name="Calvey C.H."/>
            <person name="Aerts A.L."/>
            <person name="Barry K.W."/>
            <person name="Choi C."/>
            <person name="Clum A."/>
            <person name="Coughlan A.Y."/>
            <person name="Deshpande S."/>
            <person name="Douglass A.P."/>
            <person name="Hanson S.J."/>
            <person name="Klenk H.-P."/>
            <person name="LaButti K.M."/>
            <person name="Lapidus A."/>
            <person name="Lindquist E.A."/>
            <person name="Lipzen A.M."/>
            <person name="Meier-Kolthoff J.P."/>
            <person name="Ohm R.A."/>
            <person name="Otillar R.P."/>
            <person name="Pangilinan J.L."/>
            <person name="Peng Y."/>
            <person name="Rokas A."/>
            <person name="Rosa C.A."/>
            <person name="Scheuner C."/>
            <person name="Sibirny A.A."/>
            <person name="Slot J.C."/>
            <person name="Stielow J.B."/>
            <person name="Sun H."/>
            <person name="Kurtzman C.P."/>
            <person name="Blackwell M."/>
            <person name="Grigoriev I.V."/>
            <person name="Jeffries T.W."/>
        </authorList>
    </citation>
    <scope>NUCLEOTIDE SEQUENCE [LARGE SCALE GENOMIC DNA]</scope>
    <source>
        <strain evidence="14">ATCC 18201 / CBS 1600 / BCRC 20928 / JCM 3617 / NBRC 0987 / NRRL Y-1542</strain>
    </source>
</reference>
<feature type="region of interest" description="Disordered" evidence="10">
    <location>
        <begin position="116"/>
        <end position="137"/>
    </location>
</feature>
<dbReference type="GO" id="GO:0046872">
    <property type="term" value="F:metal ion binding"/>
    <property type="evidence" value="ECO:0007669"/>
    <property type="project" value="UniProtKB-KW"/>
</dbReference>
<evidence type="ECO:0000256" key="4">
    <source>
        <dbReference type="ARBA" id="ARBA00012180"/>
    </source>
</evidence>
<proteinExistence type="inferred from homology"/>
<dbReference type="SUPFAM" id="SSF55658">
    <property type="entry name" value="L9 N-domain-like"/>
    <property type="match status" value="2"/>
</dbReference>
<dbReference type="GO" id="GO:0043137">
    <property type="term" value="P:DNA replication, removal of RNA primer"/>
    <property type="evidence" value="ECO:0007669"/>
    <property type="project" value="TreeGrafter"/>
</dbReference>
<dbReference type="PANTHER" id="PTHR10642:SF26">
    <property type="entry name" value="RIBONUCLEASE H1"/>
    <property type="match status" value="1"/>
</dbReference>
<protein>
    <recommendedName>
        <fullName evidence="4">ribonuclease H</fullName>
        <ecNumber evidence="4">3.1.26.4</ecNumber>
    </recommendedName>
</protein>
<dbReference type="SUPFAM" id="SSF53098">
    <property type="entry name" value="Ribonuclease H-like"/>
    <property type="match status" value="1"/>
</dbReference>
<accession>A0A1E4RW70</accession>
<evidence type="ECO:0000256" key="7">
    <source>
        <dbReference type="ARBA" id="ARBA00022759"/>
    </source>
</evidence>
<name>A0A1E4RW70_CYBJN</name>
<dbReference type="Pfam" id="PF01693">
    <property type="entry name" value="Cauli_VI"/>
    <property type="match status" value="2"/>
</dbReference>
<evidence type="ECO:0000256" key="6">
    <source>
        <dbReference type="ARBA" id="ARBA00022723"/>
    </source>
</evidence>
<evidence type="ECO:0000256" key="10">
    <source>
        <dbReference type="SAM" id="MobiDB-lite"/>
    </source>
</evidence>
<keyword evidence="11" id="KW-0812">Transmembrane</keyword>
<comment type="cofactor">
    <cofactor evidence="2">
        <name>Mg(2+)</name>
        <dbReference type="ChEBI" id="CHEBI:18420"/>
    </cofactor>
</comment>
<dbReference type="GeneID" id="30991042"/>
<dbReference type="RefSeq" id="XP_020068558.1">
    <property type="nucleotide sequence ID" value="XM_020216646.1"/>
</dbReference>
<dbReference type="OMA" id="IRSMTEW"/>
<dbReference type="GO" id="GO:0003676">
    <property type="term" value="F:nucleic acid binding"/>
    <property type="evidence" value="ECO:0007669"/>
    <property type="project" value="InterPro"/>
</dbReference>
<dbReference type="InterPro" id="IPR002156">
    <property type="entry name" value="RNaseH_domain"/>
</dbReference>
<sequence>MARRIRGSFGHLLVWTGLCLVFHYKISFLITRSVSTSQMAKYYAVRNGRRPGIYSTWDECKQQVDGFKGAVYKKFGDLKEATAFARGAGSSSSMTARPSVSNQLLQTTRPVPNVAMNDLKRNAPSHSTLKDDSYNPTHKRQKASYYAVNYPNGESSIFTTWADCQKAVRGSKGITFKKFDSLDSAKRFTHGSDDKAFSEEQKSTALDHITSRHGQHRVESHKSQDVKYVFMDGSYLPTLKRCGYGVYFGPNDARNLSEPVTRDFDSTDSFVGEVYATRAALSHIMRDIEKFQTGDTSELLPKYVLATDSETVINILTKYAPTWTDKDFEQRSAGLVLKEAYDKFLKVQSFFNLHSKVFDDHRFEIKWVKGHSGIEGNEAADQLAKAGALKSKT</sequence>
<keyword evidence="7" id="KW-0255">Endonuclease</keyword>
<dbReference type="EC" id="3.1.26.4" evidence="4"/>
<evidence type="ECO:0000313" key="14">
    <source>
        <dbReference type="Proteomes" id="UP000094389"/>
    </source>
</evidence>
<dbReference type="Gene3D" id="3.40.970.10">
    <property type="entry name" value="Ribonuclease H1, N-terminal domain"/>
    <property type="match status" value="2"/>
</dbReference>
<dbReference type="InterPro" id="IPR036397">
    <property type="entry name" value="RNaseH_sf"/>
</dbReference>
<comment type="catalytic activity">
    <reaction evidence="1">
        <text>Endonucleolytic cleavage to 5'-phosphomonoester.</text>
        <dbReference type="EC" id="3.1.26.4"/>
    </reaction>
</comment>
<comment type="similarity">
    <text evidence="3">Belongs to the RNase H family.</text>
</comment>
<evidence type="ECO:0000313" key="13">
    <source>
        <dbReference type="EMBL" id="ODV71519.1"/>
    </source>
</evidence>
<dbReference type="GO" id="GO:0004523">
    <property type="term" value="F:RNA-DNA hybrid ribonuclease activity"/>
    <property type="evidence" value="ECO:0007669"/>
    <property type="project" value="UniProtKB-EC"/>
</dbReference>
<dbReference type="OrthoDB" id="407198at2759"/>
<dbReference type="InterPro" id="IPR050092">
    <property type="entry name" value="RNase_H"/>
</dbReference>
<evidence type="ECO:0000256" key="9">
    <source>
        <dbReference type="ARBA" id="ARBA00022842"/>
    </source>
</evidence>
<keyword evidence="11" id="KW-1133">Transmembrane helix</keyword>
<dbReference type="AlphaFoldDB" id="A0A1E4RW70"/>
<evidence type="ECO:0000256" key="2">
    <source>
        <dbReference type="ARBA" id="ARBA00001946"/>
    </source>
</evidence>
<dbReference type="Gene3D" id="3.30.420.10">
    <property type="entry name" value="Ribonuclease H-like superfamily/Ribonuclease H"/>
    <property type="match status" value="1"/>
</dbReference>
<dbReference type="STRING" id="983966.A0A1E4RW70"/>
<dbReference type="PROSITE" id="PS50879">
    <property type="entry name" value="RNASE_H_1"/>
    <property type="match status" value="1"/>
</dbReference>
<keyword evidence="8" id="KW-0378">Hydrolase</keyword>
<evidence type="ECO:0000256" key="3">
    <source>
        <dbReference type="ARBA" id="ARBA00005300"/>
    </source>
</evidence>
<evidence type="ECO:0000256" key="11">
    <source>
        <dbReference type="SAM" id="Phobius"/>
    </source>
</evidence>
<dbReference type="Proteomes" id="UP000094389">
    <property type="component" value="Unassembled WGS sequence"/>
</dbReference>
<dbReference type="PANTHER" id="PTHR10642">
    <property type="entry name" value="RIBONUCLEASE H1"/>
    <property type="match status" value="1"/>
</dbReference>
<gene>
    <name evidence="13" type="ORF">CYBJADRAFT_175053</name>
</gene>
<dbReference type="InterPro" id="IPR037056">
    <property type="entry name" value="RNase_H1_N_sf"/>
</dbReference>
<dbReference type="EMBL" id="KV453940">
    <property type="protein sequence ID" value="ODV71519.1"/>
    <property type="molecule type" value="Genomic_DNA"/>
</dbReference>
<evidence type="ECO:0000259" key="12">
    <source>
        <dbReference type="PROSITE" id="PS50879"/>
    </source>
</evidence>
<keyword evidence="6" id="KW-0479">Metal-binding</keyword>
<keyword evidence="14" id="KW-1185">Reference proteome</keyword>
<keyword evidence="5" id="KW-0540">Nuclease</keyword>
<evidence type="ECO:0000256" key="8">
    <source>
        <dbReference type="ARBA" id="ARBA00022801"/>
    </source>
</evidence>
<keyword evidence="11" id="KW-0472">Membrane</keyword>
<feature type="domain" description="RNase H type-1" evidence="12">
    <location>
        <begin position="223"/>
        <end position="389"/>
    </location>
</feature>
<dbReference type="InterPro" id="IPR012337">
    <property type="entry name" value="RNaseH-like_sf"/>
</dbReference>
<organism evidence="13 14">
    <name type="scientific">Cyberlindnera jadinii (strain ATCC 18201 / CBS 1600 / BCRC 20928 / JCM 3617 / NBRC 0987 / NRRL Y-1542)</name>
    <name type="common">Torula yeast</name>
    <name type="synonym">Candida utilis</name>
    <dbReference type="NCBI Taxonomy" id="983966"/>
    <lineage>
        <taxon>Eukaryota</taxon>
        <taxon>Fungi</taxon>
        <taxon>Dikarya</taxon>
        <taxon>Ascomycota</taxon>
        <taxon>Saccharomycotina</taxon>
        <taxon>Saccharomycetes</taxon>
        <taxon>Phaffomycetales</taxon>
        <taxon>Phaffomycetaceae</taxon>
        <taxon>Cyberlindnera</taxon>
    </lineage>
</organism>
<dbReference type="InterPro" id="IPR009027">
    <property type="entry name" value="Ribosomal_bL9/RNase_H1_N"/>
</dbReference>
<feature type="transmembrane region" description="Helical" evidence="11">
    <location>
        <begin position="12"/>
        <end position="30"/>
    </location>
</feature>
<dbReference type="InterPro" id="IPR011320">
    <property type="entry name" value="RNase_H1_N"/>
</dbReference>
<evidence type="ECO:0000256" key="1">
    <source>
        <dbReference type="ARBA" id="ARBA00000077"/>
    </source>
</evidence>
<dbReference type="FunFam" id="3.40.970.10:FF:000001">
    <property type="entry name" value="Ribonuclease H1"/>
    <property type="match status" value="1"/>
</dbReference>
<dbReference type="Pfam" id="PF00075">
    <property type="entry name" value="RNase_H"/>
    <property type="match status" value="1"/>
</dbReference>
<evidence type="ECO:0000256" key="5">
    <source>
        <dbReference type="ARBA" id="ARBA00022722"/>
    </source>
</evidence>
<keyword evidence="9" id="KW-0460">Magnesium</keyword>